<evidence type="ECO:0008006" key="3">
    <source>
        <dbReference type="Google" id="ProtNLM"/>
    </source>
</evidence>
<dbReference type="Gene3D" id="3.40.50.2000">
    <property type="entry name" value="Glycogen Phosphorylase B"/>
    <property type="match status" value="1"/>
</dbReference>
<dbReference type="EMBL" id="PFHJ01000007">
    <property type="protein sequence ID" value="PIW91589.1"/>
    <property type="molecule type" value="Genomic_DNA"/>
</dbReference>
<dbReference type="AlphaFoldDB" id="A0A2H9N1U4"/>
<accession>A0A2H9N1U4</accession>
<proteinExistence type="predicted"/>
<evidence type="ECO:0000313" key="1">
    <source>
        <dbReference type="EMBL" id="PIW91589.1"/>
    </source>
</evidence>
<comment type="caution">
    <text evidence="1">The sequence shown here is derived from an EMBL/GenBank/DDBJ whole genome shotgun (WGS) entry which is preliminary data.</text>
</comment>
<protein>
    <recommendedName>
        <fullName evidence="3">Glycosyl transferase family 1 domain-containing protein</fullName>
    </recommendedName>
</protein>
<organism evidence="1 2">
    <name type="scientific">Candidatus Nealsonbacteria bacterium CG_4_8_14_3_um_filter_37_36</name>
    <dbReference type="NCBI Taxonomy" id="1974688"/>
    <lineage>
        <taxon>Bacteria</taxon>
        <taxon>Candidatus Nealsoniibacteriota</taxon>
    </lineage>
</organism>
<dbReference type="SUPFAM" id="SSF53756">
    <property type="entry name" value="UDP-Glycosyltransferase/glycogen phosphorylase"/>
    <property type="match status" value="1"/>
</dbReference>
<reference evidence="2" key="1">
    <citation type="submission" date="2017-09" db="EMBL/GenBank/DDBJ databases">
        <title>Depth-based differentiation of microbial function through sediment-hosted aquifers and enrichment of novel symbionts in the deep terrestrial subsurface.</title>
        <authorList>
            <person name="Probst A.J."/>
            <person name="Ladd B."/>
            <person name="Jarett J.K."/>
            <person name="Geller-Mcgrath D.E."/>
            <person name="Sieber C.M.K."/>
            <person name="Emerson J.B."/>
            <person name="Anantharaman K."/>
            <person name="Thomas B.C."/>
            <person name="Malmstrom R."/>
            <person name="Stieglmeier M."/>
            <person name="Klingl A."/>
            <person name="Woyke T."/>
            <person name="Ryan C.M."/>
            <person name="Banfield J.F."/>
        </authorList>
    </citation>
    <scope>NUCLEOTIDE SEQUENCE [LARGE SCALE GENOMIC DNA]</scope>
</reference>
<gene>
    <name evidence="1" type="ORF">COZ90_00260</name>
</gene>
<dbReference type="Proteomes" id="UP000236840">
    <property type="component" value="Unassembled WGS sequence"/>
</dbReference>
<sequence>MVSIYFVSTYKPILCGIADYLKFLLSGVPKEKWKIISFNLKKFQDSLGRLTCEKKESPKQAWYGITNRRAPSLNEILKGIKNFQKKDEKYLLWFQHTFGIWKNLRGFARLLRELNGLKIKKNVSFHTIHFQSGQTPWGMEKREYNLLKYIFPWVDAVTVFSRGSYLAIKKAFPQHINKTHILRHGIHYFPRTIKMSKDTAKRKVYQFLIEKSNLEEEKKSELKKENIFLDPKILIIGNAGFITPTKNTEKLFLMRKRLQKAFPQRKVVALYIGTPREKSKKELNYSQKLKKMHDGKNIFFLETWLPEEFLTLFQKALDINFYWPKKCTQSGILAHMLGTGSLIAGRDMEGSGEMLKEAGQIVDKDFGKLILKIKKVISSQNLLKEIEKKTLKYAKKYSWGNQALKHYKLAERIISS</sequence>
<evidence type="ECO:0000313" key="2">
    <source>
        <dbReference type="Proteomes" id="UP000236840"/>
    </source>
</evidence>
<name>A0A2H9N1U4_9BACT</name>